<dbReference type="AlphaFoldDB" id="A0AAX1N3E2"/>
<gene>
    <name evidence="2" type="ORF">KMW28_20380</name>
</gene>
<proteinExistence type="predicted"/>
<keyword evidence="3" id="KW-1185">Reference proteome</keyword>
<evidence type="ECO:0000313" key="3">
    <source>
        <dbReference type="Proteomes" id="UP000678679"/>
    </source>
</evidence>
<dbReference type="SUPFAM" id="SSF53474">
    <property type="entry name" value="alpha/beta-Hydrolases"/>
    <property type="match status" value="1"/>
</dbReference>
<dbReference type="KEGG" id="fya:KMW28_20380"/>
<dbReference type="EMBL" id="CP076132">
    <property type="protein sequence ID" value="QWG01962.1"/>
    <property type="molecule type" value="Genomic_DNA"/>
</dbReference>
<dbReference type="InterPro" id="IPR000801">
    <property type="entry name" value="Esterase-like"/>
</dbReference>
<evidence type="ECO:0000256" key="1">
    <source>
        <dbReference type="SAM" id="SignalP"/>
    </source>
</evidence>
<keyword evidence="1" id="KW-0732">Signal</keyword>
<dbReference type="InterPro" id="IPR029058">
    <property type="entry name" value="AB_hydrolase_fold"/>
</dbReference>
<dbReference type="PANTHER" id="PTHR48098:SF6">
    <property type="entry name" value="FERRI-BACILLIBACTIN ESTERASE BESA"/>
    <property type="match status" value="1"/>
</dbReference>
<reference evidence="2 3" key="1">
    <citation type="submission" date="2021-05" db="EMBL/GenBank/DDBJ databases">
        <title>Comparative genomic studies on the polysaccharide-degrading batcterial strains of the Flammeovirga genus.</title>
        <authorList>
            <person name="Zewei F."/>
            <person name="Zheng Z."/>
            <person name="Yu L."/>
            <person name="Ruyue G."/>
            <person name="Yanhong M."/>
            <person name="Yuanyuan C."/>
            <person name="Jingyan G."/>
            <person name="Wenjun H."/>
        </authorList>
    </citation>
    <scope>NUCLEOTIDE SEQUENCE [LARGE SCALE GENOMIC DNA]</scope>
    <source>
        <strain evidence="2 3">NBRC:100898</strain>
    </source>
</reference>
<sequence length="329" mass="37928">MKKLFLILLAPIVLFSCSSTENKTETKSENKKENKLSIGEASQLQIPKVVGGEIERIESFKSKYIDDRLVDVYLPEGYSSDKKYSVLYMHDGLMLFDSTITWNKQEWQVDEHITKLLEENKIEDVIVVAVPNNGKYRSSEYLPQKSIETLDKALHDKVVNVRMAGKAISDNYLKFLTEELKPYIDNKYPTLSDRDHTFVMGSSMGGLISLYAICEYPDVFGGAGCLSTHWPMIFPDKFTEEELKLVTDGIINYADKNLPDPKTHKIYFDYGTETLDAMYEPYQLRINEVMKKHKFDNSNWITKKFPGQNHSERAWDSRLDIPLVFLMGK</sequence>
<organism evidence="2 3">
    <name type="scientific">Flammeovirga yaeyamensis</name>
    <dbReference type="NCBI Taxonomy" id="367791"/>
    <lineage>
        <taxon>Bacteria</taxon>
        <taxon>Pseudomonadati</taxon>
        <taxon>Bacteroidota</taxon>
        <taxon>Cytophagia</taxon>
        <taxon>Cytophagales</taxon>
        <taxon>Flammeovirgaceae</taxon>
        <taxon>Flammeovirga</taxon>
    </lineage>
</organism>
<dbReference type="Pfam" id="PF00756">
    <property type="entry name" value="Esterase"/>
    <property type="match status" value="1"/>
</dbReference>
<name>A0AAX1N3E2_9BACT</name>
<dbReference type="Gene3D" id="3.40.50.1820">
    <property type="entry name" value="alpha/beta hydrolase"/>
    <property type="match status" value="1"/>
</dbReference>
<feature type="chain" id="PRO_5043824780" evidence="1">
    <location>
        <begin position="24"/>
        <end position="329"/>
    </location>
</feature>
<evidence type="ECO:0000313" key="2">
    <source>
        <dbReference type="EMBL" id="QWG01962.1"/>
    </source>
</evidence>
<dbReference type="RefSeq" id="WP_169666407.1">
    <property type="nucleotide sequence ID" value="NZ_CP076132.1"/>
</dbReference>
<dbReference type="PROSITE" id="PS51257">
    <property type="entry name" value="PROKAR_LIPOPROTEIN"/>
    <property type="match status" value="1"/>
</dbReference>
<protein>
    <submittedName>
        <fullName evidence="2">Esterase</fullName>
    </submittedName>
</protein>
<accession>A0AAX1N3E2</accession>
<dbReference type="PANTHER" id="PTHR48098">
    <property type="entry name" value="ENTEROCHELIN ESTERASE-RELATED"/>
    <property type="match status" value="1"/>
</dbReference>
<dbReference type="InterPro" id="IPR050583">
    <property type="entry name" value="Mycobacterial_A85_antigen"/>
</dbReference>
<feature type="signal peptide" evidence="1">
    <location>
        <begin position="1"/>
        <end position="23"/>
    </location>
</feature>
<dbReference type="Proteomes" id="UP000678679">
    <property type="component" value="Chromosome 1"/>
</dbReference>